<dbReference type="Pfam" id="PF02666">
    <property type="entry name" value="PS_Dcarbxylase"/>
    <property type="match status" value="1"/>
</dbReference>
<dbReference type="AlphaFoldDB" id="A8ZUI9"/>
<evidence type="ECO:0000256" key="11">
    <source>
        <dbReference type="HAMAP-Rule" id="MF_00664"/>
    </source>
</evidence>
<comment type="catalytic activity">
    <reaction evidence="11">
        <text>a 1,2-diacyl-sn-glycero-3-phospho-L-serine + H(+) = a 1,2-diacyl-sn-glycero-3-phosphoethanolamine + CO2</text>
        <dbReference type="Rhea" id="RHEA:20828"/>
        <dbReference type="ChEBI" id="CHEBI:15378"/>
        <dbReference type="ChEBI" id="CHEBI:16526"/>
        <dbReference type="ChEBI" id="CHEBI:57262"/>
        <dbReference type="ChEBI" id="CHEBI:64612"/>
        <dbReference type="EC" id="4.1.1.65"/>
    </reaction>
</comment>
<comment type="subunit">
    <text evidence="11">Heterodimer of a large membrane-associated beta subunit and a small pyruvoyl-containing alpha subunit.</text>
</comment>
<keyword evidence="6 11" id="KW-0865">Zymogen</keyword>
<feature type="chain" id="PRO_5023566098" description="Phosphatidylserine decarboxylase beta chain" evidence="11">
    <location>
        <begin position="1"/>
        <end position="191"/>
    </location>
</feature>
<keyword evidence="8 11" id="KW-0456">Lyase</keyword>
<feature type="site" description="Cleavage (non-hydrolytic); by autocatalysis" evidence="11">
    <location>
        <begin position="191"/>
        <end position="192"/>
    </location>
</feature>
<evidence type="ECO:0000256" key="4">
    <source>
        <dbReference type="ARBA" id="ARBA00023098"/>
    </source>
</evidence>
<dbReference type="NCBIfam" id="NF003678">
    <property type="entry name" value="PRK05305.1-2"/>
    <property type="match status" value="1"/>
</dbReference>
<evidence type="ECO:0000313" key="13">
    <source>
        <dbReference type="EMBL" id="ABW68021.1"/>
    </source>
</evidence>
<evidence type="ECO:0000256" key="2">
    <source>
        <dbReference type="ARBA" id="ARBA00022516"/>
    </source>
</evidence>
<dbReference type="RefSeq" id="WP_012175633.1">
    <property type="nucleotide sequence ID" value="NC_009943.1"/>
</dbReference>
<keyword evidence="14" id="KW-1185">Reference proteome</keyword>
<organism evidence="13 14">
    <name type="scientific">Desulfosudis oleivorans (strain DSM 6200 / JCM 39069 / Hxd3)</name>
    <name type="common">Desulfococcus oleovorans</name>
    <dbReference type="NCBI Taxonomy" id="96561"/>
    <lineage>
        <taxon>Bacteria</taxon>
        <taxon>Pseudomonadati</taxon>
        <taxon>Thermodesulfobacteriota</taxon>
        <taxon>Desulfobacteria</taxon>
        <taxon>Desulfobacterales</taxon>
        <taxon>Desulfosudaceae</taxon>
        <taxon>Desulfosudis</taxon>
    </lineage>
</organism>
<gene>
    <name evidence="11" type="primary">psd</name>
    <name evidence="13" type="ordered locus">Dole_2217</name>
</gene>
<comment type="similarity">
    <text evidence="11">Belongs to the phosphatidylserine decarboxylase family. PSD-A subfamily.</text>
</comment>
<accession>A8ZUI9</accession>
<evidence type="ECO:0000256" key="7">
    <source>
        <dbReference type="ARBA" id="ARBA00023209"/>
    </source>
</evidence>
<dbReference type="KEGG" id="dol:Dole_2217"/>
<evidence type="ECO:0000256" key="6">
    <source>
        <dbReference type="ARBA" id="ARBA00023145"/>
    </source>
</evidence>
<keyword evidence="12" id="KW-0812">Transmembrane</keyword>
<evidence type="ECO:0000256" key="12">
    <source>
        <dbReference type="SAM" id="Phobius"/>
    </source>
</evidence>
<dbReference type="eggNOG" id="COG0688">
    <property type="taxonomic scope" value="Bacteria"/>
</dbReference>
<dbReference type="OrthoDB" id="9790893at2"/>
<dbReference type="STRING" id="96561.Dole_2217"/>
<dbReference type="HAMAP" id="MF_00664">
    <property type="entry name" value="PS_decarb_PSD_A"/>
    <property type="match status" value="1"/>
</dbReference>
<keyword evidence="9 11" id="KW-1208">Phospholipid metabolism</keyword>
<dbReference type="Proteomes" id="UP000008561">
    <property type="component" value="Chromosome"/>
</dbReference>
<dbReference type="EC" id="4.1.1.65" evidence="11"/>
<sequence length="224" mass="24340">MSQYKWADPPSRSAFPIARPGYPFIGAGAFVTAVFALAGFSTLSVTGLLVTGFICWFFRDPDRIIPDEKNAVVSPADGKIVTATLVENSPLGKEKCLKISIFMSVFNVHVNRIPFAGKITKILYYPGKFFSANLDKASAENEHNAVFLHTETGKDICFVQIAGLVARRIICNVYEGDQLERGQRFGMICFGSRLDVYLPAGTSLNVSIGDKVAAGASILAYLKS</sequence>
<dbReference type="UniPathway" id="UPA00558">
    <property type="reaction ID" value="UER00616"/>
</dbReference>
<keyword evidence="1 11" id="KW-1003">Cell membrane</keyword>
<feature type="transmembrane region" description="Helical" evidence="12">
    <location>
        <begin position="25"/>
        <end position="58"/>
    </location>
</feature>
<feature type="modified residue" description="Pyruvic acid (Ser); by autocatalysis" evidence="11">
    <location>
        <position position="192"/>
    </location>
</feature>
<comment type="PTM">
    <text evidence="11">Is synthesized initially as an inactive proenzyme. Formation of the active enzyme involves a self-maturation process in which the active site pyruvoyl group is generated from an internal serine residue via an autocatalytic post-translational modification. Two non-identical subunits are generated from the proenzyme in this reaction, and the pyruvate is formed at the N-terminus of the alpha chain, which is derived from the carboxyl end of the proenzyme. The post-translation cleavage follows an unusual pathway, termed non-hydrolytic serinolysis, in which the side chain hydroxyl group of the serine supplies its oxygen atom to form the C-terminus of the beta chain, while the remainder of the serine residue undergoes an oxidative deamination to produce ammonia and the pyruvoyl prosthetic group on the alpha chain.</text>
</comment>
<dbReference type="PANTHER" id="PTHR35809:SF1">
    <property type="entry name" value="ARCHAETIDYLSERINE DECARBOXYLASE PROENZYME-RELATED"/>
    <property type="match status" value="1"/>
</dbReference>
<dbReference type="GO" id="GO:0004609">
    <property type="term" value="F:phosphatidylserine decarboxylase activity"/>
    <property type="evidence" value="ECO:0007669"/>
    <property type="project" value="UniProtKB-UniRule"/>
</dbReference>
<keyword evidence="4 11" id="KW-0443">Lipid metabolism</keyword>
<dbReference type="NCBIfam" id="NF003685">
    <property type="entry name" value="PRK05305.2-5"/>
    <property type="match status" value="1"/>
</dbReference>
<protein>
    <recommendedName>
        <fullName evidence="11">Phosphatidylserine decarboxylase proenzyme</fullName>
        <ecNumber evidence="11">4.1.1.65</ecNumber>
    </recommendedName>
    <component>
        <recommendedName>
            <fullName evidence="11">Phosphatidylserine decarboxylase alpha chain</fullName>
        </recommendedName>
    </component>
    <component>
        <recommendedName>
            <fullName evidence="11">Phosphatidylserine decarboxylase beta chain</fullName>
        </recommendedName>
    </component>
</protein>
<evidence type="ECO:0000256" key="1">
    <source>
        <dbReference type="ARBA" id="ARBA00022475"/>
    </source>
</evidence>
<feature type="chain" id="PRO_5023566097" description="Phosphatidylserine decarboxylase alpha chain" evidence="11">
    <location>
        <begin position="192"/>
        <end position="224"/>
    </location>
</feature>
<dbReference type="GO" id="GO:0005886">
    <property type="term" value="C:plasma membrane"/>
    <property type="evidence" value="ECO:0007669"/>
    <property type="project" value="UniProtKB-SubCell"/>
</dbReference>
<keyword evidence="12" id="KW-1133">Transmembrane helix</keyword>
<dbReference type="EMBL" id="CP000859">
    <property type="protein sequence ID" value="ABW68021.1"/>
    <property type="molecule type" value="Genomic_DNA"/>
</dbReference>
<comment type="subcellular location">
    <subcellularLocation>
        <location evidence="11">Cell membrane</location>
        <topology evidence="11">Peripheral membrane protein</topology>
    </subcellularLocation>
</comment>
<evidence type="ECO:0000256" key="5">
    <source>
        <dbReference type="ARBA" id="ARBA00023136"/>
    </source>
</evidence>
<dbReference type="HOGENOM" id="CLU_072492_0_0_7"/>
<dbReference type="InterPro" id="IPR003817">
    <property type="entry name" value="PS_Dcarbxylase"/>
</dbReference>
<feature type="active site" description="Schiff-base intermediate with substrate; via pyruvic acid" evidence="11">
    <location>
        <position position="192"/>
    </location>
</feature>
<keyword evidence="3 11" id="KW-0210">Decarboxylase</keyword>
<reference evidence="13 14" key="1">
    <citation type="submission" date="2007-10" db="EMBL/GenBank/DDBJ databases">
        <title>Complete sequence of Desulfococcus oleovorans Hxd3.</title>
        <authorList>
            <consortium name="US DOE Joint Genome Institute"/>
            <person name="Copeland A."/>
            <person name="Lucas S."/>
            <person name="Lapidus A."/>
            <person name="Barry K."/>
            <person name="Glavina del Rio T."/>
            <person name="Dalin E."/>
            <person name="Tice H."/>
            <person name="Pitluck S."/>
            <person name="Kiss H."/>
            <person name="Brettin T."/>
            <person name="Bruce D."/>
            <person name="Detter J.C."/>
            <person name="Han C."/>
            <person name="Schmutz J."/>
            <person name="Larimer F."/>
            <person name="Land M."/>
            <person name="Hauser L."/>
            <person name="Kyrpides N."/>
            <person name="Kim E."/>
            <person name="Wawrik B."/>
            <person name="Richardson P."/>
        </authorList>
    </citation>
    <scope>NUCLEOTIDE SEQUENCE [LARGE SCALE GENOMIC DNA]</scope>
    <source>
        <strain evidence="14">DSM 6200 / JCM 39069 / Hxd3</strain>
    </source>
</reference>
<name>A8ZUI9_DESOH</name>
<keyword evidence="2 11" id="KW-0444">Lipid biosynthesis</keyword>
<keyword evidence="10 11" id="KW-0670">Pyruvate</keyword>
<evidence type="ECO:0000256" key="8">
    <source>
        <dbReference type="ARBA" id="ARBA00023239"/>
    </source>
</evidence>
<comment type="function">
    <text evidence="11">Catalyzes the formation of phosphatidylethanolamine (PtdEtn) from phosphatidylserine (PtdSer).</text>
</comment>
<comment type="pathway">
    <text evidence="11">Phospholipid metabolism; phosphatidylethanolamine biosynthesis; phosphatidylethanolamine from CDP-diacylglycerol: step 2/2.</text>
</comment>
<dbReference type="PANTHER" id="PTHR35809">
    <property type="entry name" value="ARCHAETIDYLSERINE DECARBOXYLASE PROENZYME-RELATED"/>
    <property type="match status" value="1"/>
</dbReference>
<keyword evidence="7 11" id="KW-0594">Phospholipid biosynthesis</keyword>
<proteinExistence type="inferred from homology"/>
<evidence type="ECO:0000313" key="14">
    <source>
        <dbReference type="Proteomes" id="UP000008561"/>
    </source>
</evidence>
<keyword evidence="5 11" id="KW-0472">Membrane</keyword>
<evidence type="ECO:0000256" key="3">
    <source>
        <dbReference type="ARBA" id="ARBA00022793"/>
    </source>
</evidence>
<evidence type="ECO:0000256" key="9">
    <source>
        <dbReference type="ARBA" id="ARBA00023264"/>
    </source>
</evidence>
<dbReference type="GO" id="GO:0006646">
    <property type="term" value="P:phosphatidylethanolamine biosynthetic process"/>
    <property type="evidence" value="ECO:0007669"/>
    <property type="project" value="UniProtKB-UniRule"/>
</dbReference>
<dbReference type="InterPro" id="IPR033175">
    <property type="entry name" value="PSD-A"/>
</dbReference>
<evidence type="ECO:0000256" key="10">
    <source>
        <dbReference type="ARBA" id="ARBA00023317"/>
    </source>
</evidence>
<comment type="cofactor">
    <cofactor evidence="11">
        <name>pyruvate</name>
        <dbReference type="ChEBI" id="CHEBI:15361"/>
    </cofactor>
    <text evidence="11">Binds 1 pyruvoyl group covalently per subunit.</text>
</comment>